<feature type="compositionally biased region" description="Acidic residues" evidence="17">
    <location>
        <begin position="257"/>
        <end position="275"/>
    </location>
</feature>
<evidence type="ECO:0000256" key="17">
    <source>
        <dbReference type="SAM" id="MobiDB-lite"/>
    </source>
</evidence>
<gene>
    <name evidence="20" type="ORF">AB1Y20_018380</name>
</gene>
<evidence type="ECO:0000256" key="8">
    <source>
        <dbReference type="ARBA" id="ARBA00022729"/>
    </source>
</evidence>
<reference evidence="20 21" key="1">
    <citation type="journal article" date="2024" name="Science">
        <title>Giant polyketide synthase enzymes in the biosynthesis of giant marine polyether toxins.</title>
        <authorList>
            <person name="Fallon T.R."/>
            <person name="Shende V.V."/>
            <person name="Wierzbicki I.H."/>
            <person name="Pendleton A.L."/>
            <person name="Watervoot N.F."/>
            <person name="Auber R.P."/>
            <person name="Gonzalez D.J."/>
            <person name="Wisecaver J.H."/>
            <person name="Moore B.S."/>
        </authorList>
    </citation>
    <scope>NUCLEOTIDE SEQUENCE [LARGE SCALE GENOMIC DNA]</scope>
    <source>
        <strain evidence="20 21">12B1</strain>
    </source>
</reference>
<accession>A0AB34JN83</accession>
<keyword evidence="6" id="KW-0109">Calcium transport</keyword>
<evidence type="ECO:0000256" key="14">
    <source>
        <dbReference type="ARBA" id="ARBA00023065"/>
    </source>
</evidence>
<feature type="transmembrane region" description="Helical" evidence="18">
    <location>
        <begin position="83"/>
        <end position="107"/>
    </location>
</feature>
<evidence type="ECO:0000256" key="15">
    <source>
        <dbReference type="ARBA" id="ARBA00023136"/>
    </source>
</evidence>
<dbReference type="FunFam" id="1.20.1420.30:FF:000009">
    <property type="entry name" value="sodium/potassium/calcium exchanger 5 isoform X2"/>
    <property type="match status" value="1"/>
</dbReference>
<keyword evidence="15 18" id="KW-0472">Membrane</keyword>
<feature type="transmembrane region" description="Helical" evidence="18">
    <location>
        <begin position="412"/>
        <end position="430"/>
    </location>
</feature>
<dbReference type="GO" id="GO:0008273">
    <property type="term" value="F:calcium, potassium:sodium antiporter activity"/>
    <property type="evidence" value="ECO:0007669"/>
    <property type="project" value="TreeGrafter"/>
</dbReference>
<comment type="subcellular location">
    <subcellularLocation>
        <location evidence="1">Membrane</location>
        <topology evidence="1">Multi-pass membrane protein</topology>
    </subcellularLocation>
</comment>
<dbReference type="GO" id="GO:0005262">
    <property type="term" value="F:calcium channel activity"/>
    <property type="evidence" value="ECO:0007669"/>
    <property type="project" value="TreeGrafter"/>
</dbReference>
<keyword evidence="3" id="KW-0813">Transport</keyword>
<evidence type="ECO:0000256" key="13">
    <source>
        <dbReference type="ARBA" id="ARBA00023053"/>
    </source>
</evidence>
<keyword evidence="7 18" id="KW-0812">Transmembrane</keyword>
<dbReference type="InterPro" id="IPR044880">
    <property type="entry name" value="NCX_ion-bd_dom_sf"/>
</dbReference>
<keyword evidence="12 18" id="KW-1133">Transmembrane helix</keyword>
<keyword evidence="8" id="KW-0732">Signal</keyword>
<organism evidence="20 21">
    <name type="scientific">Prymnesium parvum</name>
    <name type="common">Toxic golden alga</name>
    <dbReference type="NCBI Taxonomy" id="97485"/>
    <lineage>
        <taxon>Eukaryota</taxon>
        <taxon>Haptista</taxon>
        <taxon>Haptophyta</taxon>
        <taxon>Prymnesiophyceae</taxon>
        <taxon>Prymnesiales</taxon>
        <taxon>Prymnesiaceae</taxon>
        <taxon>Prymnesium</taxon>
    </lineage>
</organism>
<evidence type="ECO:0000256" key="9">
    <source>
        <dbReference type="ARBA" id="ARBA00022837"/>
    </source>
</evidence>
<dbReference type="GO" id="GO:0005886">
    <property type="term" value="C:plasma membrane"/>
    <property type="evidence" value="ECO:0007669"/>
    <property type="project" value="TreeGrafter"/>
</dbReference>
<dbReference type="Proteomes" id="UP001515480">
    <property type="component" value="Unassembled WGS sequence"/>
</dbReference>
<dbReference type="Gene3D" id="1.20.1420.30">
    <property type="entry name" value="NCX, central ion-binding region"/>
    <property type="match status" value="2"/>
</dbReference>
<evidence type="ECO:0000256" key="1">
    <source>
        <dbReference type="ARBA" id="ARBA00004141"/>
    </source>
</evidence>
<comment type="similarity">
    <text evidence="2">Belongs to the Ca(2+):cation antiporter (CaCA) (TC 2.A.19) family. SLC24A subfamily.</text>
</comment>
<dbReference type="GO" id="GO:0006874">
    <property type="term" value="P:intracellular calcium ion homeostasis"/>
    <property type="evidence" value="ECO:0007669"/>
    <property type="project" value="TreeGrafter"/>
</dbReference>
<keyword evidence="21" id="KW-1185">Reference proteome</keyword>
<evidence type="ECO:0000256" key="12">
    <source>
        <dbReference type="ARBA" id="ARBA00022989"/>
    </source>
</evidence>
<keyword evidence="14" id="KW-0406">Ion transport</keyword>
<feature type="transmembrane region" description="Helical" evidence="18">
    <location>
        <begin position="340"/>
        <end position="363"/>
    </location>
</feature>
<feature type="domain" description="Sodium/calcium exchanger membrane region" evidence="19">
    <location>
        <begin position="93"/>
        <end position="235"/>
    </location>
</feature>
<proteinExistence type="inferred from homology"/>
<evidence type="ECO:0000256" key="10">
    <source>
        <dbReference type="ARBA" id="ARBA00022847"/>
    </source>
</evidence>
<evidence type="ECO:0000259" key="19">
    <source>
        <dbReference type="Pfam" id="PF01699"/>
    </source>
</evidence>
<feature type="transmembrane region" description="Helical" evidence="18">
    <location>
        <begin position="216"/>
        <end position="236"/>
    </location>
</feature>
<name>A0AB34JN83_PRYPA</name>
<dbReference type="NCBIfam" id="TIGR00367">
    <property type="entry name" value="calcium/sodium antiporter"/>
    <property type="match status" value="1"/>
</dbReference>
<evidence type="ECO:0000256" key="11">
    <source>
        <dbReference type="ARBA" id="ARBA00022958"/>
    </source>
</evidence>
<evidence type="ECO:0000256" key="7">
    <source>
        <dbReference type="ARBA" id="ARBA00022692"/>
    </source>
</evidence>
<dbReference type="AlphaFoldDB" id="A0AB34JN83"/>
<evidence type="ECO:0000313" key="21">
    <source>
        <dbReference type="Proteomes" id="UP001515480"/>
    </source>
</evidence>
<evidence type="ECO:0000256" key="6">
    <source>
        <dbReference type="ARBA" id="ARBA00022568"/>
    </source>
</evidence>
<keyword evidence="10" id="KW-0769">Symport</keyword>
<dbReference type="Pfam" id="PF01699">
    <property type="entry name" value="Na_Ca_ex"/>
    <property type="match status" value="2"/>
</dbReference>
<feature type="transmembrane region" description="Helical" evidence="18">
    <location>
        <begin position="375"/>
        <end position="400"/>
    </location>
</feature>
<feature type="region of interest" description="Disordered" evidence="17">
    <location>
        <begin position="256"/>
        <end position="275"/>
    </location>
</feature>
<evidence type="ECO:0000256" key="3">
    <source>
        <dbReference type="ARBA" id="ARBA00022448"/>
    </source>
</evidence>
<comment type="caution">
    <text evidence="20">The sequence shown here is derived from an EMBL/GenBank/DDBJ whole genome shotgun (WGS) entry which is preliminary data.</text>
</comment>
<keyword evidence="5" id="KW-0633">Potassium transport</keyword>
<keyword evidence="4" id="KW-0050">Antiport</keyword>
<protein>
    <recommendedName>
        <fullName evidence="19">Sodium/calcium exchanger membrane region domain-containing protein</fullName>
    </recommendedName>
</protein>
<evidence type="ECO:0000256" key="18">
    <source>
        <dbReference type="SAM" id="Phobius"/>
    </source>
</evidence>
<dbReference type="EMBL" id="JBGBPQ010000006">
    <property type="protein sequence ID" value="KAL1523440.1"/>
    <property type="molecule type" value="Genomic_DNA"/>
</dbReference>
<feature type="transmembrane region" description="Helical" evidence="18">
    <location>
        <begin position="306"/>
        <end position="328"/>
    </location>
</feature>
<keyword evidence="11" id="KW-0630">Potassium</keyword>
<keyword evidence="16" id="KW-0739">Sodium transport</keyword>
<evidence type="ECO:0000256" key="4">
    <source>
        <dbReference type="ARBA" id="ARBA00022449"/>
    </source>
</evidence>
<evidence type="ECO:0000256" key="5">
    <source>
        <dbReference type="ARBA" id="ARBA00022538"/>
    </source>
</evidence>
<sequence length="463" mass="50756">MAMLSVLTGGKLPTFKRTTRRSARRKVLLSRLAPMFTVLTLSTLALTAAVTHFSHEAPLERVSSRRSLYEYEEGVCDSYLTTHYTYLAVALLAWGIFYMFWGLAIVCDDYFVTSLEDISESLNLSPDVAGATFMAAGSSAPELFTSLMGIFAVKNDVGIGTIVGSAVFNLCCIIGGTALFTPITLTIDWKPITRDSFFYAISIGAMIQVLRDGAVTLIESLVLVIFYVLYVVFMYYNPQFMSCLSRIAGENVAQKLEDEEEKKEEARDDDDDDEETPIAKAIAKPLEIALLATIPDCSKPHNKNRYLLTFMMSIVWIGVLSYFMVTWASKLGCLWHVHPAIMGVTVLAAGTSVPDAIGSLLVARDGQGDMAVSNAIGSNVFDILLGLGLPWSLSCIAYGIPVAVDAENLEPMSIILFSTLAAVYGVTIFSGFKLTKCVGAIFFSFYFLFVAYNLMHEFGHISF</sequence>
<keyword evidence="13" id="KW-0915">Sodium</keyword>
<evidence type="ECO:0000256" key="2">
    <source>
        <dbReference type="ARBA" id="ARBA00005364"/>
    </source>
</evidence>
<dbReference type="InterPro" id="IPR004837">
    <property type="entry name" value="NaCa_Exmemb"/>
</dbReference>
<dbReference type="GO" id="GO:0015293">
    <property type="term" value="F:symporter activity"/>
    <property type="evidence" value="ECO:0007669"/>
    <property type="project" value="UniProtKB-KW"/>
</dbReference>
<dbReference type="PANTHER" id="PTHR10846">
    <property type="entry name" value="SODIUM/POTASSIUM/CALCIUM EXCHANGER"/>
    <property type="match status" value="1"/>
</dbReference>
<evidence type="ECO:0000313" key="20">
    <source>
        <dbReference type="EMBL" id="KAL1523440.1"/>
    </source>
</evidence>
<evidence type="ECO:0000256" key="16">
    <source>
        <dbReference type="ARBA" id="ARBA00023201"/>
    </source>
</evidence>
<dbReference type="PANTHER" id="PTHR10846:SF8">
    <property type="entry name" value="INNER MEMBRANE PROTEIN YRBG"/>
    <property type="match status" value="1"/>
</dbReference>
<dbReference type="InterPro" id="IPR004481">
    <property type="entry name" value="K/Na/Ca-exchanger"/>
</dbReference>
<feature type="transmembrane region" description="Helical" evidence="18">
    <location>
        <begin position="159"/>
        <end position="180"/>
    </location>
</feature>
<keyword evidence="9" id="KW-0106">Calcium</keyword>
<feature type="domain" description="Sodium/calcium exchanger membrane region" evidence="19">
    <location>
        <begin position="307"/>
        <end position="454"/>
    </location>
</feature>
<feature type="transmembrane region" description="Helical" evidence="18">
    <location>
        <begin position="437"/>
        <end position="455"/>
    </location>
</feature>